<sequence length="188" mass="21517">MESGLIAVIIFGIVLLILIPFIYYGLRMAGYNKAAMIVSLTIFFIVMIPIVKYGYRSQMYSNDDLKTDLHQAGIGFKGNLKIVSTDISGIKNMKQETVLIMDSADVNTIINRIETDPRFKISPETLSLKEELGSNAKHKTNRNYRFKDNFILETYGMSDDYTIRYSELKFRKGVLFPLLGTFKNRVFI</sequence>
<dbReference type="RefSeq" id="WP_125349399.1">
    <property type="nucleotide sequence ID" value="NZ_RHPN01000006.1"/>
</dbReference>
<evidence type="ECO:0000313" key="2">
    <source>
        <dbReference type="EMBL" id="RRT92957.1"/>
    </source>
</evidence>
<evidence type="ECO:0000256" key="1">
    <source>
        <dbReference type="SAM" id="Phobius"/>
    </source>
</evidence>
<comment type="caution">
    <text evidence="2">The sequence shown here is derived from an EMBL/GenBank/DDBJ whole genome shotgun (WGS) entry which is preliminary data.</text>
</comment>
<dbReference type="Proteomes" id="UP000267844">
    <property type="component" value="Unassembled WGS sequence"/>
</dbReference>
<name>A0A427BR63_9FLAO</name>
<dbReference type="AlphaFoldDB" id="A0A427BR63"/>
<protein>
    <submittedName>
        <fullName evidence="2">Uncharacterized protein</fullName>
    </submittedName>
</protein>
<keyword evidence="1" id="KW-1133">Transmembrane helix</keyword>
<accession>A0A427BR63</accession>
<feature type="transmembrane region" description="Helical" evidence="1">
    <location>
        <begin position="6"/>
        <end position="26"/>
    </location>
</feature>
<dbReference type="EMBL" id="RHPO01000006">
    <property type="protein sequence ID" value="RRT92957.1"/>
    <property type="molecule type" value="Genomic_DNA"/>
</dbReference>
<keyword evidence="1" id="KW-0472">Membrane</keyword>
<feature type="transmembrane region" description="Helical" evidence="1">
    <location>
        <begin position="35"/>
        <end position="55"/>
    </location>
</feature>
<reference evidence="2 3" key="1">
    <citation type="submission" date="2018-10" db="EMBL/GenBank/DDBJ databases">
        <title>Transmission dynamics of multidrug resistant bacteria on intensive care unit surfaces.</title>
        <authorList>
            <person name="D'Souza A.W."/>
            <person name="Potter R.F."/>
            <person name="Wallace M."/>
            <person name="Shupe A."/>
            <person name="Patel S."/>
            <person name="Sun S."/>
            <person name="Gul D."/>
            <person name="Kwon J.H."/>
            <person name="Andleeb S."/>
            <person name="Burnham C.-A.D."/>
            <person name="Dantas G."/>
        </authorList>
    </citation>
    <scope>NUCLEOTIDE SEQUENCE [LARGE SCALE GENOMIC DNA]</scope>
    <source>
        <strain evidence="2 3">WF_348</strain>
    </source>
</reference>
<evidence type="ECO:0000313" key="3">
    <source>
        <dbReference type="Proteomes" id="UP000267844"/>
    </source>
</evidence>
<organism evidence="2 3">
    <name type="scientific">Empedobacter falsenii</name>
    <dbReference type="NCBI Taxonomy" id="343874"/>
    <lineage>
        <taxon>Bacteria</taxon>
        <taxon>Pseudomonadati</taxon>
        <taxon>Bacteroidota</taxon>
        <taxon>Flavobacteriia</taxon>
        <taxon>Flavobacteriales</taxon>
        <taxon>Weeksellaceae</taxon>
        <taxon>Empedobacter</taxon>
    </lineage>
</organism>
<keyword evidence="1" id="KW-0812">Transmembrane</keyword>
<gene>
    <name evidence="2" type="ORF">EGI89_05185</name>
</gene>
<proteinExistence type="predicted"/>